<proteinExistence type="predicted"/>
<dbReference type="RefSeq" id="WP_238053556.1">
    <property type="nucleotide sequence ID" value="NZ_JAKNGE010000011.1"/>
</dbReference>
<dbReference type="EMBL" id="JAKNGE010000011">
    <property type="protein sequence ID" value="MCG4745863.1"/>
    <property type="molecule type" value="Genomic_DNA"/>
</dbReference>
<evidence type="ECO:0000313" key="1">
    <source>
        <dbReference type="EMBL" id="MCG4745863.1"/>
    </source>
</evidence>
<dbReference type="InterPro" id="IPR006517">
    <property type="entry name" value="Phage_terminase_lsu-like_C"/>
</dbReference>
<protein>
    <submittedName>
        <fullName evidence="1">Phage terminase large subunit</fullName>
    </submittedName>
</protein>
<dbReference type="Proteomes" id="UP001299608">
    <property type="component" value="Unassembled WGS sequence"/>
</dbReference>
<dbReference type="NCBIfam" id="TIGR01630">
    <property type="entry name" value="psiM2_ORF9"/>
    <property type="match status" value="1"/>
</dbReference>
<reference evidence="1" key="1">
    <citation type="submission" date="2022-01" db="EMBL/GenBank/DDBJ databases">
        <title>Collection of gut derived symbiotic bacterial strains cultured from healthy donors.</title>
        <authorList>
            <person name="Lin H."/>
            <person name="Kohout C."/>
            <person name="Waligurski E."/>
            <person name="Pamer E.G."/>
        </authorList>
    </citation>
    <scope>NUCLEOTIDE SEQUENCE</scope>
    <source>
        <strain evidence="1">DFI.6.55</strain>
    </source>
</reference>
<name>A0AAW5BRB1_9FIRM</name>
<comment type="caution">
    <text evidence="1">The sequence shown here is derived from an EMBL/GenBank/DDBJ whole genome shotgun (WGS) entry which is preliminary data.</text>
</comment>
<sequence>MIDIDEYLVLLDEDGEEQEEKKQENYQRELFEEYILRSQTNWKERQELARLYKDGAALTGPKGLRKRLAAIDLGYFGRAYLKHYFVRKSPQFHEELDAIWTKGVLKSRNPYREAAEISRLDGSKNVVAAPRGHAKSTNFTFKDSLHAALYRYKHYIIILSDSSDQAEGFLTDIKTELEENRDIQEDFGKQQGKVWKSNIILTAADVKIEAIGSGKKIRGRRHRAWRPDLIVLDDVENDENVNTADQRHKLDSWFKKAVSKAGDTYTDIMYIGTVLHYDSLLSNVLKNPEYESRTYQAVMAFSERDDLWDTWAEIYTNLFDEKHKEHAREYYEANETEMLEGTLVLWPEKMDYYKLMVIRVSDGEAAFNSELQNNPIDPDNAAFNPEWFDFYEEELMDWKDSRYIFVGANDPSLGKNKKADTSSIINLALDQYTGYMYVEAASVERRKPDVIINDVFEMSRRLKRDYHKGFFRFGVETVQFQYFFKEVMAQFSAEMGEYIPIEEIQSIANKMLRIQSLQPYIKNGYIKFNRKHKTLLKQLEEFPMGKNDDAPDGLQMAVALAVMVKSMARKTEYKSVVRRALRFGEGAY</sequence>
<accession>A0AAW5BRB1</accession>
<gene>
    <name evidence="1" type="primary">terL</name>
    <name evidence="1" type="ORF">L0N08_10610</name>
</gene>
<evidence type="ECO:0000313" key="2">
    <source>
        <dbReference type="Proteomes" id="UP001299608"/>
    </source>
</evidence>
<dbReference type="InterPro" id="IPR027417">
    <property type="entry name" value="P-loop_NTPase"/>
</dbReference>
<dbReference type="Gene3D" id="3.40.50.300">
    <property type="entry name" value="P-loop containing nucleotide triphosphate hydrolases"/>
    <property type="match status" value="1"/>
</dbReference>
<organism evidence="1 2">
    <name type="scientific">Enterocloster aldenensis</name>
    <dbReference type="NCBI Taxonomy" id="358742"/>
    <lineage>
        <taxon>Bacteria</taxon>
        <taxon>Bacillati</taxon>
        <taxon>Bacillota</taxon>
        <taxon>Clostridia</taxon>
        <taxon>Lachnospirales</taxon>
        <taxon>Lachnospiraceae</taxon>
        <taxon>Enterocloster</taxon>
    </lineage>
</organism>
<dbReference type="AlphaFoldDB" id="A0AAW5BRB1"/>